<dbReference type="PANTHER" id="PTHR35004:SF8">
    <property type="entry name" value="TRANSPOSASE RV3428C-RELATED"/>
    <property type="match status" value="1"/>
</dbReference>
<feature type="domain" description="HTH IS408-type" evidence="3">
    <location>
        <begin position="14"/>
        <end position="94"/>
    </location>
</feature>
<comment type="caution">
    <text evidence="5">The sequence shown here is derived from an EMBL/GenBank/DDBJ whole genome shotgun (WGS) entry which is preliminary data.</text>
</comment>
<dbReference type="InterPro" id="IPR001584">
    <property type="entry name" value="Integrase_cat-core"/>
</dbReference>
<dbReference type="Proteomes" id="UP000185770">
    <property type="component" value="Unassembled WGS sequence"/>
</dbReference>
<proteinExistence type="inferred from homology"/>
<sequence>MSKKRKARSSMETCFKILQLKFDQKLTNRCIGLTMKISSSTVFEVLARFKATSLSWPLPAGMSHDALEELIFPAKGTSASELVMPDLLHFDTEMRKPGVTRQLLWMEYKAQAGELAMGYSHFCRCYREWKKTRRLSMRQEHRAGEKLFIDFCGPTIPVVNPDTGEIRRVAIFVAVMGASNYTYVEACEGQDMMSWLNANSRCLTFLGGVPKLLIPDNLKNAVKKADRYEPVINDSYQALAEHYGTVIIPARPYKPKDKPKAENGVLIVERWLLARIRNETFYTLRALNTRLRELLTDMNNRPMKGYGNQTRAERFRMLDAPALSPLPLATYEYTEYKTVKVGPDYHVEYARHWYSVPHELVGQRLSLKAGQSVVQVWHKGQCVAQHPRSSHEYKHTSNPLHMPAQHRGHGTWTPERLLEIGCSIGPFTGKVVDAMLKAKAHPELAYRAILGLTALQKKYGKERLEKASCVAWHYNAPDRRFIDNLLRHHRENQELPLSRHSEQHSATSLEHENLRGPGYYH</sequence>
<evidence type="ECO:0000256" key="2">
    <source>
        <dbReference type="SAM" id="MobiDB-lite"/>
    </source>
</evidence>
<dbReference type="NCBIfam" id="NF033546">
    <property type="entry name" value="transpos_IS21"/>
    <property type="match status" value="1"/>
</dbReference>
<gene>
    <name evidence="5" type="ORF">BHU62_09265</name>
</gene>
<evidence type="ECO:0000313" key="6">
    <source>
        <dbReference type="Proteomes" id="UP000185770"/>
    </source>
</evidence>
<protein>
    <submittedName>
        <fullName evidence="5">Transposase</fullName>
    </submittedName>
</protein>
<comment type="similarity">
    <text evidence="1">Belongs to the transposase IS21/IS408/IS1162 family.</text>
</comment>
<accession>A0A1Q4P104</accession>
<dbReference type="SUPFAM" id="SSF53098">
    <property type="entry name" value="Ribonuclease H-like"/>
    <property type="match status" value="1"/>
</dbReference>
<reference evidence="5 6" key="1">
    <citation type="submission" date="2016-09" db="EMBL/GenBank/DDBJ databases">
        <title>Serratia marcescens MSU-97 and epiphytic antimycotic-producing bacteria.</title>
        <authorList>
            <person name="Matilla M.A."/>
        </authorList>
    </citation>
    <scope>NUCLEOTIDE SEQUENCE [LARGE SCALE GENOMIC DNA]</scope>
    <source>
        <strain evidence="5 6">MSU-97</strain>
    </source>
</reference>
<evidence type="ECO:0000313" key="5">
    <source>
        <dbReference type="EMBL" id="OKB66822.1"/>
    </source>
</evidence>
<dbReference type="Pfam" id="PF22483">
    <property type="entry name" value="Mu-transpos_C_2"/>
    <property type="match status" value="1"/>
</dbReference>
<dbReference type="PROSITE" id="PS50532">
    <property type="entry name" value="HTH_IS408"/>
    <property type="match status" value="1"/>
</dbReference>
<dbReference type="PANTHER" id="PTHR35004">
    <property type="entry name" value="TRANSPOSASE RV3428C-RELATED"/>
    <property type="match status" value="1"/>
</dbReference>
<feature type="region of interest" description="Disordered" evidence="2">
    <location>
        <begin position="496"/>
        <end position="521"/>
    </location>
</feature>
<dbReference type="GO" id="GO:0003676">
    <property type="term" value="F:nucleic acid binding"/>
    <property type="evidence" value="ECO:0007669"/>
    <property type="project" value="InterPro"/>
</dbReference>
<evidence type="ECO:0000256" key="1">
    <source>
        <dbReference type="ARBA" id="ARBA00009277"/>
    </source>
</evidence>
<feature type="compositionally biased region" description="Basic and acidic residues" evidence="2">
    <location>
        <begin position="496"/>
        <end position="514"/>
    </location>
</feature>
<dbReference type="InterPro" id="IPR054353">
    <property type="entry name" value="IstA-like_C"/>
</dbReference>
<dbReference type="GO" id="GO:0015074">
    <property type="term" value="P:DNA integration"/>
    <property type="evidence" value="ECO:0007669"/>
    <property type="project" value="InterPro"/>
</dbReference>
<feature type="domain" description="Integrase catalytic" evidence="4">
    <location>
        <begin position="139"/>
        <end position="319"/>
    </location>
</feature>
<evidence type="ECO:0000259" key="3">
    <source>
        <dbReference type="PROSITE" id="PS50532"/>
    </source>
</evidence>
<organism evidence="5 6">
    <name type="scientific">Serratia marcescens</name>
    <dbReference type="NCBI Taxonomy" id="615"/>
    <lineage>
        <taxon>Bacteria</taxon>
        <taxon>Pseudomonadati</taxon>
        <taxon>Pseudomonadota</taxon>
        <taxon>Gammaproteobacteria</taxon>
        <taxon>Enterobacterales</taxon>
        <taxon>Yersiniaceae</taxon>
        <taxon>Serratia</taxon>
    </lineage>
</organism>
<dbReference type="AlphaFoldDB" id="A0A1Q4P104"/>
<evidence type="ECO:0000259" key="4">
    <source>
        <dbReference type="PROSITE" id="PS50994"/>
    </source>
</evidence>
<dbReference type="PROSITE" id="PS50994">
    <property type="entry name" value="INTEGRASE"/>
    <property type="match status" value="1"/>
</dbReference>
<dbReference type="InterPro" id="IPR036397">
    <property type="entry name" value="RNaseH_sf"/>
</dbReference>
<dbReference type="InterPro" id="IPR017895">
    <property type="entry name" value="HTH_IS408/IS1162_type"/>
</dbReference>
<dbReference type="EMBL" id="MJAO01000008">
    <property type="protein sequence ID" value="OKB66822.1"/>
    <property type="molecule type" value="Genomic_DNA"/>
</dbReference>
<name>A0A1Q4P104_SERMA</name>
<dbReference type="Gene3D" id="3.30.420.10">
    <property type="entry name" value="Ribonuclease H-like superfamily/Ribonuclease H"/>
    <property type="match status" value="1"/>
</dbReference>
<dbReference type="InterPro" id="IPR012337">
    <property type="entry name" value="RNaseH-like_sf"/>
</dbReference>